<proteinExistence type="predicted"/>
<reference evidence="1 2" key="1">
    <citation type="journal article" date="2020" name="Cell">
        <title>Large-Scale Comparative Analyses of Tick Genomes Elucidate Their Genetic Diversity and Vector Capacities.</title>
        <authorList>
            <consortium name="Tick Genome and Microbiome Consortium (TIGMIC)"/>
            <person name="Jia N."/>
            <person name="Wang J."/>
            <person name="Shi W."/>
            <person name="Du L."/>
            <person name="Sun Y."/>
            <person name="Zhan W."/>
            <person name="Jiang J.F."/>
            <person name="Wang Q."/>
            <person name="Zhang B."/>
            <person name="Ji P."/>
            <person name="Bell-Sakyi L."/>
            <person name="Cui X.M."/>
            <person name="Yuan T.T."/>
            <person name="Jiang B.G."/>
            <person name="Yang W.F."/>
            <person name="Lam T.T."/>
            <person name="Chang Q.C."/>
            <person name="Ding S.J."/>
            <person name="Wang X.J."/>
            <person name="Zhu J.G."/>
            <person name="Ruan X.D."/>
            <person name="Zhao L."/>
            <person name="Wei J.T."/>
            <person name="Ye R.Z."/>
            <person name="Que T.C."/>
            <person name="Du C.H."/>
            <person name="Zhou Y.H."/>
            <person name="Cheng J.X."/>
            <person name="Dai P.F."/>
            <person name="Guo W.B."/>
            <person name="Han X.H."/>
            <person name="Huang E.J."/>
            <person name="Li L.F."/>
            <person name="Wei W."/>
            <person name="Gao Y.C."/>
            <person name="Liu J.Z."/>
            <person name="Shao H.Z."/>
            <person name="Wang X."/>
            <person name="Wang C.C."/>
            <person name="Yang T.C."/>
            <person name="Huo Q.B."/>
            <person name="Li W."/>
            <person name="Chen H.Y."/>
            <person name="Chen S.E."/>
            <person name="Zhou L.G."/>
            <person name="Ni X.B."/>
            <person name="Tian J.H."/>
            <person name="Sheng Y."/>
            <person name="Liu T."/>
            <person name="Pan Y.S."/>
            <person name="Xia L.Y."/>
            <person name="Li J."/>
            <person name="Zhao F."/>
            <person name="Cao W.C."/>
        </authorList>
    </citation>
    <scope>NUCLEOTIDE SEQUENCE [LARGE SCALE GENOMIC DNA]</scope>
    <source>
        <strain evidence="1">Iper-2018</strain>
    </source>
</reference>
<dbReference type="EMBL" id="JABSTQ010009123">
    <property type="protein sequence ID" value="KAG0432733.1"/>
    <property type="molecule type" value="Genomic_DNA"/>
</dbReference>
<sequence>MFIGASALTSLTMVAYFWGLTLAKSSRAISNLAGTACSGESLSLMANLTGEGATGQARVWMKALGVLPGTCDLDIVPPQDSGVVLFFLDAYLRPPVEQGGCLDSLAVFAPTVNGSFSEERLLATCVTGDLVEKVVVSQRPGATVRVELSIGTRDEESVWFRVAGPDPGGAQRQGGGGIPCSGGVAGGPAPSLGLEHGAVGIVPVGLGKDSDETRRSSGDVCVPADAITGRAGDRSQCEAQDEFRCKDSNCVWTKFLCDGTPNCPDGSDEFAYSYSRCRHSLHYGLEMVGFFGAVGGIILVLLALDSFVRYLLEIWRLRQKQTWRTAVRRPTRTASETEYLTTARATGSKAVNPLDRDLALFEEENGPDPSSRANQLDDAGEGSVRSEAPPCATARRLTFSRKSSSKKPPSSRVFGASKNSLTPPLGYDATSKVYGGAERRDADNIFPMGSDIDFAKQTQEEPSEYPRFLLDDLDEGSPDGNVSVEDAYMSWDLAGSYKDLSEDSLASESFARFSTRDDDSGVQVRAARPVLSRQLSKGEDVAAHLLALKRSRKFTEGDNTISEGVLQWAYSSEERSSPGPSFSTGRSQDVEVIGFRDRWGKKALAALQRKRRMRNARQEL</sequence>
<gene>
    <name evidence="1" type="ORF">HPB47_020569</name>
</gene>
<accession>A0AC60QFV8</accession>
<dbReference type="Proteomes" id="UP000805193">
    <property type="component" value="Unassembled WGS sequence"/>
</dbReference>
<comment type="caution">
    <text evidence="1">The sequence shown here is derived from an EMBL/GenBank/DDBJ whole genome shotgun (WGS) entry which is preliminary data.</text>
</comment>
<protein>
    <submittedName>
        <fullName evidence="1">Uncharacterized protein</fullName>
    </submittedName>
</protein>
<evidence type="ECO:0000313" key="1">
    <source>
        <dbReference type="EMBL" id="KAG0432733.1"/>
    </source>
</evidence>
<organism evidence="1 2">
    <name type="scientific">Ixodes persulcatus</name>
    <name type="common">Taiga tick</name>
    <dbReference type="NCBI Taxonomy" id="34615"/>
    <lineage>
        <taxon>Eukaryota</taxon>
        <taxon>Metazoa</taxon>
        <taxon>Ecdysozoa</taxon>
        <taxon>Arthropoda</taxon>
        <taxon>Chelicerata</taxon>
        <taxon>Arachnida</taxon>
        <taxon>Acari</taxon>
        <taxon>Parasitiformes</taxon>
        <taxon>Ixodida</taxon>
        <taxon>Ixodoidea</taxon>
        <taxon>Ixodidae</taxon>
        <taxon>Ixodinae</taxon>
        <taxon>Ixodes</taxon>
    </lineage>
</organism>
<keyword evidence="2" id="KW-1185">Reference proteome</keyword>
<name>A0AC60QFV8_IXOPE</name>
<evidence type="ECO:0000313" key="2">
    <source>
        <dbReference type="Proteomes" id="UP000805193"/>
    </source>
</evidence>